<feature type="domain" description="4Fe-4S ferredoxin-type" evidence="4">
    <location>
        <begin position="419"/>
        <end position="447"/>
    </location>
</feature>
<dbReference type="InterPro" id="IPR053135">
    <property type="entry name" value="AKR2_Oxidoreductase"/>
</dbReference>
<dbReference type="PANTHER" id="PTHR43312:SF2">
    <property type="entry name" value="OXIDOREDUCTASE"/>
    <property type="match status" value="1"/>
</dbReference>
<evidence type="ECO:0000256" key="3">
    <source>
        <dbReference type="ARBA" id="ARBA00023014"/>
    </source>
</evidence>
<evidence type="ECO:0000256" key="1">
    <source>
        <dbReference type="ARBA" id="ARBA00022723"/>
    </source>
</evidence>
<dbReference type="InterPro" id="IPR017896">
    <property type="entry name" value="4Fe4S_Fe-S-bd"/>
</dbReference>
<dbReference type="PANTHER" id="PTHR43312">
    <property type="entry name" value="D-THREO-ALDOSE 1-DEHYDROGENASE"/>
    <property type="match status" value="1"/>
</dbReference>
<dbReference type="PROSITE" id="PS51318">
    <property type="entry name" value="TAT"/>
    <property type="match status" value="1"/>
</dbReference>
<organism evidence="5">
    <name type="scientific">uncultured bacterium Lq_007_G03</name>
    <dbReference type="NCBI Taxonomy" id="1489288"/>
    <lineage>
        <taxon>Bacteria</taxon>
        <taxon>environmental samples</taxon>
    </lineage>
</organism>
<dbReference type="InterPro" id="IPR023210">
    <property type="entry name" value="NADP_OxRdtase_dom"/>
</dbReference>
<dbReference type="SUPFAM" id="SSF51430">
    <property type="entry name" value="NAD(P)-linked oxidoreductase"/>
    <property type="match status" value="1"/>
</dbReference>
<dbReference type="EMBL" id="KJ631403">
    <property type="protein sequence ID" value="AIF26230.1"/>
    <property type="molecule type" value="Genomic_DNA"/>
</dbReference>
<dbReference type="InterPro" id="IPR006311">
    <property type="entry name" value="TAT_signal"/>
</dbReference>
<keyword evidence="3" id="KW-0411">Iron-sulfur</keyword>
<evidence type="ECO:0000259" key="4">
    <source>
        <dbReference type="PROSITE" id="PS51379"/>
    </source>
</evidence>
<dbReference type="InterPro" id="IPR017900">
    <property type="entry name" value="4Fe4S_Fe_S_CS"/>
</dbReference>
<dbReference type="SUPFAM" id="SSF46548">
    <property type="entry name" value="alpha-helical ferredoxin"/>
    <property type="match status" value="1"/>
</dbReference>
<dbReference type="PROSITE" id="PS00198">
    <property type="entry name" value="4FE4S_FER_1"/>
    <property type="match status" value="1"/>
</dbReference>
<dbReference type="PROSITE" id="PS51379">
    <property type="entry name" value="4FE4S_FER_2"/>
    <property type="match status" value="1"/>
</dbReference>
<protein>
    <submittedName>
        <fullName evidence="5">Putative aldo/keto reductase family oxidoreductase</fullName>
    </submittedName>
</protein>
<evidence type="ECO:0000256" key="2">
    <source>
        <dbReference type="ARBA" id="ARBA00023004"/>
    </source>
</evidence>
<dbReference type="GO" id="GO:0046872">
    <property type="term" value="F:metal ion binding"/>
    <property type="evidence" value="ECO:0007669"/>
    <property type="project" value="UniProtKB-KW"/>
</dbReference>
<dbReference type="Gene3D" id="3.20.20.100">
    <property type="entry name" value="NADP-dependent oxidoreductase domain"/>
    <property type="match status" value="1"/>
</dbReference>
<keyword evidence="2" id="KW-0408">Iron</keyword>
<keyword evidence="1" id="KW-0479">Metal-binding</keyword>
<reference evidence="5" key="1">
    <citation type="submission" date="2014-03" db="EMBL/GenBank/DDBJ databases">
        <title>A sequence of cellulolytic fosmid clone of goat rumen metagenome.</title>
        <authorList>
            <person name="Lee K.-T."/>
            <person name="Kim J.-Y."/>
            <person name="Kim Y.-J."/>
            <person name="Ahn J.-H."/>
            <person name="Park M.-N."/>
            <person name="Kim J.-H."/>
            <person name="Kim T.-H."/>
        </authorList>
    </citation>
    <scope>NUCLEOTIDE SEQUENCE</scope>
</reference>
<name>A0A0B4N0N2_9BACT</name>
<proteinExistence type="predicted"/>
<dbReference type="InterPro" id="IPR036812">
    <property type="entry name" value="NAD(P)_OxRdtase_dom_sf"/>
</dbReference>
<dbReference type="GO" id="GO:0051536">
    <property type="term" value="F:iron-sulfur cluster binding"/>
    <property type="evidence" value="ECO:0007669"/>
    <property type="project" value="UniProtKB-KW"/>
</dbReference>
<dbReference type="PROSITE" id="PS51257">
    <property type="entry name" value="PROKAR_LIPOPROTEIN"/>
    <property type="match status" value="1"/>
</dbReference>
<dbReference type="AlphaFoldDB" id="A0A0B4N0N2"/>
<evidence type="ECO:0000313" key="5">
    <source>
        <dbReference type="EMBL" id="AIF26230.1"/>
    </source>
</evidence>
<dbReference type="Pfam" id="PF13187">
    <property type="entry name" value="Fer4_9"/>
    <property type="match status" value="1"/>
</dbReference>
<accession>A0A0B4N0N2</accession>
<dbReference type="Pfam" id="PF00248">
    <property type="entry name" value="Aldo_ket_red"/>
    <property type="match status" value="1"/>
</dbReference>
<sequence>MSKSKIISRRTFLKLFGAGSAVTALTVAGCKNKQAEEAVEEYRQQVEPPVGKMTYRTNPITKDKVSLLGYGMMRLPSKTDNPDEYDQDMINKEVDYAIEHGLNYFDTSPAYCKGLSERHTGIALHRHKRSEYFVATKLSNFSPESQSYEGSLAMYRNSMKELQVDYIDYYLLHSIGGSMEEFNRRYIDNGMMDFLLKEREAGRIRNLGFSFHGRKDVFDKVLAMNDQYHWDFVQIELNYLDWDFADEISDRNVDASYLYAELLKLGIPAVVMEPLLGGRLANLPQYLIKELKQRDPERSVASWAFRYAGTPEGVLTVLSGMTYMEHLKDNLLSYSPLKPLTDEEQKYLDDEIARKIFGLENIPCNDCKYCMPCPYGIDIPNIFIHYNKCKNEGTLPTDSGDPAYRRLRRQYLIGLDRAVSPMRQASHCIQCGQCEPHCPQSIRIPRELKRIDEFVERLKQGEDLQQALKEKRNKE</sequence>
<dbReference type="CDD" id="cd19096">
    <property type="entry name" value="AKR_Fe-S_oxidoreductase"/>
    <property type="match status" value="1"/>
</dbReference>